<sequence>MGGLNGAPLNLAGDWVPCRKFEWYNNNLGRHSARANQSHTRMTYDSSGLAYGKVGEFAIETRVLQIAPSQFTATSRVPHGWGFGWFADDGNLTLLSDGVLHVTFPSNGIVEYWERDGPKAPQVAQPTPVAVAQPTPVVAQPTPVAVAYALPMAHSMSGSSVRPLAYAIPSPSAPPAKDLRNVRVVVRRIDTPSALGSLEDLAFHWGVCVGDGDCYEVNGSMVVFGPKGVVAANSPIVARLTPTHLSQYAGWCDLGKLTDKEDGEIVAFTRSWIGSHPVYRIMGPNCQTYAEDLYTFLTGENLPFRKSALRLADKLGGAGGGHGVVEEHPNMTWF</sequence>
<dbReference type="OrthoDB" id="10608177at2759"/>
<accession>A0A9W7L9Q2</accession>
<proteinExistence type="predicted"/>
<evidence type="ECO:0000313" key="1">
    <source>
        <dbReference type="EMBL" id="GMI40381.1"/>
    </source>
</evidence>
<dbReference type="Proteomes" id="UP001165065">
    <property type="component" value="Unassembled WGS sequence"/>
</dbReference>
<keyword evidence="2" id="KW-1185">Reference proteome</keyword>
<reference evidence="2" key="1">
    <citation type="journal article" date="2023" name="Commun. Biol.">
        <title>Genome analysis of Parmales, the sister group of diatoms, reveals the evolutionary specialization of diatoms from phago-mixotrophs to photoautotrophs.</title>
        <authorList>
            <person name="Ban H."/>
            <person name="Sato S."/>
            <person name="Yoshikawa S."/>
            <person name="Yamada K."/>
            <person name="Nakamura Y."/>
            <person name="Ichinomiya M."/>
            <person name="Sato N."/>
            <person name="Blanc-Mathieu R."/>
            <person name="Endo H."/>
            <person name="Kuwata A."/>
            <person name="Ogata H."/>
        </authorList>
    </citation>
    <scope>NUCLEOTIDE SEQUENCE [LARGE SCALE GENOMIC DNA]</scope>
</reference>
<dbReference type="AlphaFoldDB" id="A0A9W7L9Q2"/>
<comment type="caution">
    <text evidence="1">The sequence shown here is derived from an EMBL/GenBank/DDBJ whole genome shotgun (WGS) entry which is preliminary data.</text>
</comment>
<gene>
    <name evidence="1" type="ORF">TrCOL_g9432</name>
</gene>
<dbReference type="EMBL" id="BRYA01001205">
    <property type="protein sequence ID" value="GMI40381.1"/>
    <property type="molecule type" value="Genomic_DNA"/>
</dbReference>
<name>A0A9W7L9Q2_9STRA</name>
<evidence type="ECO:0008006" key="3">
    <source>
        <dbReference type="Google" id="ProtNLM"/>
    </source>
</evidence>
<protein>
    <recommendedName>
        <fullName evidence="3">PPPDE domain-containing protein</fullName>
    </recommendedName>
</protein>
<organism evidence="1 2">
    <name type="scientific">Triparma columacea</name>
    <dbReference type="NCBI Taxonomy" id="722753"/>
    <lineage>
        <taxon>Eukaryota</taxon>
        <taxon>Sar</taxon>
        <taxon>Stramenopiles</taxon>
        <taxon>Ochrophyta</taxon>
        <taxon>Bolidophyceae</taxon>
        <taxon>Parmales</taxon>
        <taxon>Triparmaceae</taxon>
        <taxon>Triparma</taxon>
    </lineage>
</organism>
<evidence type="ECO:0000313" key="2">
    <source>
        <dbReference type="Proteomes" id="UP001165065"/>
    </source>
</evidence>